<keyword evidence="3 8" id="KW-0812">Transmembrane</keyword>
<evidence type="ECO:0000313" key="9">
    <source>
        <dbReference type="Proteomes" id="UP000694924"/>
    </source>
</evidence>
<evidence type="ECO:0000256" key="8">
    <source>
        <dbReference type="SAM" id="Phobius"/>
    </source>
</evidence>
<evidence type="ECO:0000256" key="1">
    <source>
        <dbReference type="ARBA" id="ARBA00004141"/>
    </source>
</evidence>
<organism evidence="9 10">
    <name type="scientific">Polistes dominula</name>
    <name type="common">European paper wasp</name>
    <name type="synonym">Vespa dominula</name>
    <dbReference type="NCBI Taxonomy" id="743375"/>
    <lineage>
        <taxon>Eukaryota</taxon>
        <taxon>Metazoa</taxon>
        <taxon>Ecdysozoa</taxon>
        <taxon>Arthropoda</taxon>
        <taxon>Hexapoda</taxon>
        <taxon>Insecta</taxon>
        <taxon>Pterygota</taxon>
        <taxon>Neoptera</taxon>
        <taxon>Endopterygota</taxon>
        <taxon>Hymenoptera</taxon>
        <taxon>Apocrita</taxon>
        <taxon>Aculeata</taxon>
        <taxon>Vespoidea</taxon>
        <taxon>Vespidae</taxon>
        <taxon>Polistinae</taxon>
        <taxon>Polistini</taxon>
        <taxon>Polistes</taxon>
    </lineage>
</organism>
<feature type="transmembrane region" description="Helical" evidence="8">
    <location>
        <begin position="840"/>
        <end position="859"/>
    </location>
</feature>
<feature type="transmembrane region" description="Helical" evidence="8">
    <location>
        <begin position="195"/>
        <end position="218"/>
    </location>
</feature>
<feature type="transmembrane region" description="Helical" evidence="8">
    <location>
        <begin position="26"/>
        <end position="45"/>
    </location>
</feature>
<reference evidence="10" key="1">
    <citation type="submission" date="2025-08" db="UniProtKB">
        <authorList>
            <consortium name="RefSeq"/>
        </authorList>
    </citation>
    <scope>IDENTIFICATION</scope>
    <source>
        <tissue evidence="10">Whole body</tissue>
    </source>
</reference>
<accession>A0ABM1J2J3</accession>
<evidence type="ECO:0000256" key="6">
    <source>
        <dbReference type="ARBA" id="ARBA00023180"/>
    </source>
</evidence>
<keyword evidence="4 8" id="KW-1133">Transmembrane helix</keyword>
<evidence type="ECO:0000256" key="5">
    <source>
        <dbReference type="ARBA" id="ARBA00023136"/>
    </source>
</evidence>
<dbReference type="InterPro" id="IPR008795">
    <property type="entry name" value="Prominin"/>
</dbReference>
<evidence type="ECO:0000256" key="4">
    <source>
        <dbReference type="ARBA" id="ARBA00022989"/>
    </source>
</evidence>
<keyword evidence="9" id="KW-1185">Reference proteome</keyword>
<comment type="similarity">
    <text evidence="2">Belongs to the prominin family.</text>
</comment>
<dbReference type="GeneID" id="107071848"/>
<keyword evidence="5 8" id="KW-0472">Membrane</keyword>
<protein>
    <submittedName>
        <fullName evidence="10">Prominin-like protein isoform X1</fullName>
    </submittedName>
</protein>
<evidence type="ECO:0000256" key="7">
    <source>
        <dbReference type="SAM" id="MobiDB-lite"/>
    </source>
</evidence>
<feature type="compositionally biased region" description="Basic and acidic residues" evidence="7">
    <location>
        <begin position="930"/>
        <end position="943"/>
    </location>
</feature>
<feature type="transmembrane region" description="Helical" evidence="8">
    <location>
        <begin position="148"/>
        <end position="175"/>
    </location>
</feature>
<name>A0ABM1J2J3_POLDO</name>
<sequence>MLFSVSRDCGLRANVRDAVPCHHPPFRAAIGTLVILILISLQPAFSQESLANRMRVISEDLDRQLNDIMASQAVNYTTVNTTGLPYNATTKFNPKGMGQLYNVTNMFIDVVQSKQAYPEGMITVISNTPVFVDPWHQWKIIVAHYGGLAGLALIGVLLAAILPCIGLFFCCCRCAGHCGAKNEPFDKKHDHCRKIMLSIILIGVATIILFGVVCAFVTNEYMQDGTKELPSNVKTNLKDVRLYLSTTKREINTVLKTNYGELEITLNNILQASGRIVTEQLAEYSHAVSLTNLNDIVTGLESIREELRSMNRITQELRMNASQLDIVVRGVKNNLLYTLRDCTSHNCKQILHDYKVNQMSVQIEFDKYMDRYFPKLHSLPDLTSALHNITILMESNIVSEVSQGRESFLKIQKDIQHAVNQTIPVVSASIRRAGDFLASIANNMTSLIDRINVDIDRVYIQHLEVARSYVLQYSPYRYYLGLGISGILLTVLMCLTFGLLCGICGKRPDGYGDDCCNKGSGARFLMMAVWIIFLLTSVLMVITVVHMITGVLAQRGICEPLKNPKDNRMFKLVDEIVQIRRILDPKNPNFDINMSYIITKCHANETLYNVLKLNNLFDVDTLRNYTGRYDINDTIQQLRRKINLSPGVVILKESARSKLNDLAQSGLSDIKFYQYAELLADNITNINLEHLASKLRDVSTKLSSGQEDIRDSLLKNAHDLEHYHRDLVVPMATLSEKLSENALALQESIKFNHSSMAEAIHNLVEEVTKAQKFLNKDGPEYVQYLATKFGNAFLHQVDDFLEHVIDSARNKVGRCQPVSNAYNATLVAGCNKILDPFNGFWVSVGWCLILFLPTIVLCVKLSALYQKSDPYPGPLVENDYLYDAYADRDNIPLAHVHDKKHVSHGRHHPAAYVESYDGPAVGYSDRERITDAHQSTSHHDSRYSDLAPKNWDFPNGGPPRYQPTAVAPPLSTEYERPPPYYYPGPGDRN</sequence>
<proteinExistence type="inferred from homology"/>
<feature type="region of interest" description="Disordered" evidence="7">
    <location>
        <begin position="930"/>
        <end position="989"/>
    </location>
</feature>
<evidence type="ECO:0000256" key="3">
    <source>
        <dbReference type="ARBA" id="ARBA00022692"/>
    </source>
</evidence>
<comment type="subcellular location">
    <subcellularLocation>
        <location evidence="1">Membrane</location>
        <topology evidence="1">Multi-pass membrane protein</topology>
    </subcellularLocation>
</comment>
<feature type="transmembrane region" description="Helical" evidence="8">
    <location>
        <begin position="478"/>
        <end position="503"/>
    </location>
</feature>
<dbReference type="RefSeq" id="XP_015186680.1">
    <property type="nucleotide sequence ID" value="XM_015331194.1"/>
</dbReference>
<gene>
    <name evidence="10" type="primary">LOC107071848</name>
</gene>
<dbReference type="Proteomes" id="UP000694924">
    <property type="component" value="Unplaced"/>
</dbReference>
<evidence type="ECO:0000256" key="2">
    <source>
        <dbReference type="ARBA" id="ARBA00006058"/>
    </source>
</evidence>
<dbReference type="PANTHER" id="PTHR22730:SF1">
    <property type="entry name" value="PROMININ-LIKE PROTEIN"/>
    <property type="match status" value="1"/>
</dbReference>
<keyword evidence="6" id="KW-0325">Glycoprotein</keyword>
<dbReference type="Pfam" id="PF05478">
    <property type="entry name" value="Prominin"/>
    <property type="match status" value="1"/>
</dbReference>
<dbReference type="PANTHER" id="PTHR22730">
    <property type="entry name" value="PROMININ PROM PROTEIN"/>
    <property type="match status" value="1"/>
</dbReference>
<evidence type="ECO:0000313" key="10">
    <source>
        <dbReference type="RefSeq" id="XP_015186680.1"/>
    </source>
</evidence>
<feature type="transmembrane region" description="Helical" evidence="8">
    <location>
        <begin position="524"/>
        <end position="548"/>
    </location>
</feature>